<dbReference type="OrthoDB" id="2789670at2759"/>
<protein>
    <submittedName>
        <fullName evidence="11">Cytochrome P450</fullName>
    </submittedName>
</protein>
<dbReference type="GO" id="GO:0004497">
    <property type="term" value="F:monooxygenase activity"/>
    <property type="evidence" value="ECO:0007669"/>
    <property type="project" value="UniProtKB-KW"/>
</dbReference>
<dbReference type="PANTHER" id="PTHR46300">
    <property type="entry name" value="P450, PUTATIVE (EUROFUNG)-RELATED-RELATED"/>
    <property type="match status" value="1"/>
</dbReference>
<dbReference type="InterPro" id="IPR050364">
    <property type="entry name" value="Cytochrome_P450_fung"/>
</dbReference>
<keyword evidence="6 10" id="KW-0560">Oxidoreductase</keyword>
<dbReference type="InterPro" id="IPR036396">
    <property type="entry name" value="Cyt_P450_sf"/>
</dbReference>
<dbReference type="CDD" id="cd11065">
    <property type="entry name" value="CYP64-like"/>
    <property type="match status" value="1"/>
</dbReference>
<comment type="similarity">
    <text evidence="3 10">Belongs to the cytochrome P450 family.</text>
</comment>
<organism evidence="11 12">
    <name type="scientific">Heliocybe sulcata</name>
    <dbReference type="NCBI Taxonomy" id="5364"/>
    <lineage>
        <taxon>Eukaryota</taxon>
        <taxon>Fungi</taxon>
        <taxon>Dikarya</taxon>
        <taxon>Basidiomycota</taxon>
        <taxon>Agaricomycotina</taxon>
        <taxon>Agaricomycetes</taxon>
        <taxon>Gloeophyllales</taxon>
        <taxon>Gloeophyllaceae</taxon>
        <taxon>Heliocybe</taxon>
    </lineage>
</organism>
<dbReference type="GO" id="GO:0020037">
    <property type="term" value="F:heme binding"/>
    <property type="evidence" value="ECO:0007669"/>
    <property type="project" value="InterPro"/>
</dbReference>
<comment type="pathway">
    <text evidence="2">Secondary metabolite biosynthesis.</text>
</comment>
<sequence>MAFAFGSLGPQSVLCAVLLGLSLLAYNLILRKRQPLPPGPNPRLISGNLHQLPREKPWVTFAAWSRLYSKLVIGALEVCDVTSVFEDSPIICFRIYGRKTVVLNTLRSATDLLDARSSIYSARPAATMRNELVGRKMAIFNMSAQHPRFKTYRRLLNSSLNARSTQGYLHIMQDERKILLDNLAADPEPFIAHFRRYVQVHQSQYLRFVFMTTVRNAGGIILKVAYGWTVEGNDDYFVSLMEEAFQLSAEINAPGKWLVDAFPLLRFVPTWFPGARFKREAERYRGRMSEVESVPHKWAKKRIDSGTYIESFTSQHLQPEDGRTVDSQEEDIIKWCSAALYAGGADTTVSALSSFVLLMALHPEVQKRAQAEIDEVLGRDQLPSPGDEASLPYVSAVVQEVLRSSPVAPIGLPHKVTADDEYLGYRIPEGSTVIANIWAIARDEDLYPDPLVFDPTRFLSKNPEERQCDPRKFAFGFGRRICPGEHFAITTLFFNISAILQQFDIRKALDEHGREVDPVVEYTATITSHPKPFKCRIERRASD</sequence>
<keyword evidence="8 10" id="KW-0503">Monooxygenase</keyword>
<evidence type="ECO:0000256" key="3">
    <source>
        <dbReference type="ARBA" id="ARBA00010617"/>
    </source>
</evidence>
<evidence type="ECO:0000256" key="2">
    <source>
        <dbReference type="ARBA" id="ARBA00005179"/>
    </source>
</evidence>
<dbReference type="InterPro" id="IPR017972">
    <property type="entry name" value="Cyt_P450_CS"/>
</dbReference>
<feature type="binding site" description="axial binding residue" evidence="9">
    <location>
        <position position="482"/>
    </location>
    <ligand>
        <name>heme</name>
        <dbReference type="ChEBI" id="CHEBI:30413"/>
    </ligand>
    <ligandPart>
        <name>Fe</name>
        <dbReference type="ChEBI" id="CHEBI:18248"/>
    </ligandPart>
</feature>
<dbReference type="Proteomes" id="UP000305948">
    <property type="component" value="Unassembled WGS sequence"/>
</dbReference>
<dbReference type="GO" id="GO:0005506">
    <property type="term" value="F:iron ion binding"/>
    <property type="evidence" value="ECO:0007669"/>
    <property type="project" value="InterPro"/>
</dbReference>
<keyword evidence="12" id="KW-1185">Reference proteome</keyword>
<evidence type="ECO:0000256" key="4">
    <source>
        <dbReference type="ARBA" id="ARBA00022617"/>
    </source>
</evidence>
<evidence type="ECO:0000256" key="1">
    <source>
        <dbReference type="ARBA" id="ARBA00001971"/>
    </source>
</evidence>
<dbReference type="PANTHER" id="PTHR46300:SF7">
    <property type="entry name" value="P450, PUTATIVE (EUROFUNG)-RELATED"/>
    <property type="match status" value="1"/>
</dbReference>
<dbReference type="GO" id="GO:0016705">
    <property type="term" value="F:oxidoreductase activity, acting on paired donors, with incorporation or reduction of molecular oxygen"/>
    <property type="evidence" value="ECO:0007669"/>
    <property type="project" value="InterPro"/>
</dbReference>
<evidence type="ECO:0000256" key="9">
    <source>
        <dbReference type="PIRSR" id="PIRSR602401-1"/>
    </source>
</evidence>
<dbReference type="Gene3D" id="1.10.630.10">
    <property type="entry name" value="Cytochrome P450"/>
    <property type="match status" value="1"/>
</dbReference>
<evidence type="ECO:0000313" key="12">
    <source>
        <dbReference type="Proteomes" id="UP000305948"/>
    </source>
</evidence>
<dbReference type="STRING" id="5364.A0A5C3MTP3"/>
<evidence type="ECO:0000313" key="11">
    <source>
        <dbReference type="EMBL" id="TFK48195.1"/>
    </source>
</evidence>
<dbReference type="EMBL" id="ML213520">
    <property type="protein sequence ID" value="TFK48195.1"/>
    <property type="molecule type" value="Genomic_DNA"/>
</dbReference>
<keyword evidence="7 9" id="KW-0408">Iron</keyword>
<dbReference type="PRINTS" id="PR00463">
    <property type="entry name" value="EP450I"/>
</dbReference>
<dbReference type="AlphaFoldDB" id="A0A5C3MTP3"/>
<dbReference type="InterPro" id="IPR002401">
    <property type="entry name" value="Cyt_P450_E_grp-I"/>
</dbReference>
<keyword evidence="5 9" id="KW-0479">Metal-binding</keyword>
<evidence type="ECO:0000256" key="8">
    <source>
        <dbReference type="ARBA" id="ARBA00023033"/>
    </source>
</evidence>
<gene>
    <name evidence="11" type="ORF">OE88DRAFT_1762461</name>
</gene>
<keyword evidence="4 9" id="KW-0349">Heme</keyword>
<dbReference type="Pfam" id="PF00067">
    <property type="entry name" value="p450"/>
    <property type="match status" value="1"/>
</dbReference>
<reference evidence="11 12" key="1">
    <citation type="journal article" date="2019" name="Nat. Ecol. Evol.">
        <title>Megaphylogeny resolves global patterns of mushroom evolution.</title>
        <authorList>
            <person name="Varga T."/>
            <person name="Krizsan K."/>
            <person name="Foldi C."/>
            <person name="Dima B."/>
            <person name="Sanchez-Garcia M."/>
            <person name="Sanchez-Ramirez S."/>
            <person name="Szollosi G.J."/>
            <person name="Szarkandi J.G."/>
            <person name="Papp V."/>
            <person name="Albert L."/>
            <person name="Andreopoulos W."/>
            <person name="Angelini C."/>
            <person name="Antonin V."/>
            <person name="Barry K.W."/>
            <person name="Bougher N.L."/>
            <person name="Buchanan P."/>
            <person name="Buyck B."/>
            <person name="Bense V."/>
            <person name="Catcheside P."/>
            <person name="Chovatia M."/>
            <person name="Cooper J."/>
            <person name="Damon W."/>
            <person name="Desjardin D."/>
            <person name="Finy P."/>
            <person name="Geml J."/>
            <person name="Haridas S."/>
            <person name="Hughes K."/>
            <person name="Justo A."/>
            <person name="Karasinski D."/>
            <person name="Kautmanova I."/>
            <person name="Kiss B."/>
            <person name="Kocsube S."/>
            <person name="Kotiranta H."/>
            <person name="LaButti K.M."/>
            <person name="Lechner B.E."/>
            <person name="Liimatainen K."/>
            <person name="Lipzen A."/>
            <person name="Lukacs Z."/>
            <person name="Mihaltcheva S."/>
            <person name="Morgado L.N."/>
            <person name="Niskanen T."/>
            <person name="Noordeloos M.E."/>
            <person name="Ohm R.A."/>
            <person name="Ortiz-Santana B."/>
            <person name="Ovrebo C."/>
            <person name="Racz N."/>
            <person name="Riley R."/>
            <person name="Savchenko A."/>
            <person name="Shiryaev A."/>
            <person name="Soop K."/>
            <person name="Spirin V."/>
            <person name="Szebenyi C."/>
            <person name="Tomsovsky M."/>
            <person name="Tulloss R.E."/>
            <person name="Uehling J."/>
            <person name="Grigoriev I.V."/>
            <person name="Vagvolgyi C."/>
            <person name="Papp T."/>
            <person name="Martin F.M."/>
            <person name="Miettinen O."/>
            <person name="Hibbett D.S."/>
            <person name="Nagy L.G."/>
        </authorList>
    </citation>
    <scope>NUCLEOTIDE SEQUENCE [LARGE SCALE GENOMIC DNA]</scope>
    <source>
        <strain evidence="11 12">OMC1185</strain>
    </source>
</reference>
<proteinExistence type="inferred from homology"/>
<dbReference type="InterPro" id="IPR001128">
    <property type="entry name" value="Cyt_P450"/>
</dbReference>
<evidence type="ECO:0000256" key="10">
    <source>
        <dbReference type="RuleBase" id="RU000461"/>
    </source>
</evidence>
<evidence type="ECO:0000256" key="6">
    <source>
        <dbReference type="ARBA" id="ARBA00023002"/>
    </source>
</evidence>
<dbReference type="PROSITE" id="PS00086">
    <property type="entry name" value="CYTOCHROME_P450"/>
    <property type="match status" value="1"/>
</dbReference>
<name>A0A5C3MTP3_9AGAM</name>
<accession>A0A5C3MTP3</accession>
<comment type="cofactor">
    <cofactor evidence="1 9">
        <name>heme</name>
        <dbReference type="ChEBI" id="CHEBI:30413"/>
    </cofactor>
</comment>
<evidence type="ECO:0000256" key="7">
    <source>
        <dbReference type="ARBA" id="ARBA00023004"/>
    </source>
</evidence>
<evidence type="ECO:0000256" key="5">
    <source>
        <dbReference type="ARBA" id="ARBA00022723"/>
    </source>
</evidence>
<dbReference type="SUPFAM" id="SSF48264">
    <property type="entry name" value="Cytochrome P450"/>
    <property type="match status" value="1"/>
</dbReference>
<dbReference type="PRINTS" id="PR00385">
    <property type="entry name" value="P450"/>
</dbReference>